<evidence type="ECO:0000313" key="9">
    <source>
        <dbReference type="EMBL" id="MST75155.1"/>
    </source>
</evidence>
<dbReference type="InterPro" id="IPR036890">
    <property type="entry name" value="HATPase_C_sf"/>
</dbReference>
<dbReference type="Proteomes" id="UP000474024">
    <property type="component" value="Unassembled WGS sequence"/>
</dbReference>
<dbReference type="InterPro" id="IPR004358">
    <property type="entry name" value="Sig_transdc_His_kin-like_C"/>
</dbReference>
<keyword evidence="3" id="KW-0808">Transferase</keyword>
<evidence type="ECO:0000256" key="5">
    <source>
        <dbReference type="ARBA" id="ARBA00022777"/>
    </source>
</evidence>
<dbReference type="Pfam" id="PF02518">
    <property type="entry name" value="HATPase_c"/>
    <property type="match status" value="1"/>
</dbReference>
<evidence type="ECO:0000256" key="7">
    <source>
        <dbReference type="ARBA" id="ARBA00023012"/>
    </source>
</evidence>
<dbReference type="AlphaFoldDB" id="A0A6L5YS06"/>
<sequence>MALVGISPFASLQKIQLLSFIFLYLLYLDLSNCVECKSLHSYIENAKLYPMGGMVMLRNEDYQHIFHEIKNMITIINSSLQLIEKQHPEVSGFAYWNDTISDVHALRNIIIELSTARLGSDLNKTPTDITEFMEQIMNSTKVCFEDTDILCTFHAQDNLKPVPIDQMRLREAIVNLLKNSYEAVGTSGTINIYAYETSDSLCLDIKDSGCGMDPQTLAQLYTPFFTSKDKGNGLGLVITKSIVEAHGGSLTCQSMPQKGTTFTISLPFELPTSP</sequence>
<evidence type="ECO:0000259" key="8">
    <source>
        <dbReference type="PROSITE" id="PS50109"/>
    </source>
</evidence>
<dbReference type="PROSITE" id="PS50109">
    <property type="entry name" value="HIS_KIN"/>
    <property type="match status" value="1"/>
</dbReference>
<comment type="caution">
    <text evidence="9">The sequence shown here is derived from an EMBL/GenBank/DDBJ whole genome shotgun (WGS) entry which is preliminary data.</text>
</comment>
<proteinExistence type="predicted"/>
<dbReference type="EMBL" id="VUNI01000014">
    <property type="protein sequence ID" value="MST75155.1"/>
    <property type="molecule type" value="Genomic_DNA"/>
</dbReference>
<dbReference type="InterPro" id="IPR005467">
    <property type="entry name" value="His_kinase_dom"/>
</dbReference>
<keyword evidence="4" id="KW-0547">Nucleotide-binding</keyword>
<evidence type="ECO:0000256" key="1">
    <source>
        <dbReference type="ARBA" id="ARBA00000085"/>
    </source>
</evidence>
<accession>A0A6L5YS06</accession>
<dbReference type="PANTHER" id="PTHR43065">
    <property type="entry name" value="SENSOR HISTIDINE KINASE"/>
    <property type="match status" value="1"/>
</dbReference>
<dbReference type="CDD" id="cd00075">
    <property type="entry name" value="HATPase"/>
    <property type="match status" value="1"/>
</dbReference>
<gene>
    <name evidence="9" type="ORF">FYJ75_08960</name>
</gene>
<dbReference type="EC" id="2.7.13.3" evidence="2"/>
<dbReference type="InterPro" id="IPR003594">
    <property type="entry name" value="HATPase_dom"/>
</dbReference>
<evidence type="ECO:0000256" key="4">
    <source>
        <dbReference type="ARBA" id="ARBA00022741"/>
    </source>
</evidence>
<dbReference type="PRINTS" id="PR00344">
    <property type="entry name" value="BCTRLSENSOR"/>
</dbReference>
<dbReference type="SUPFAM" id="SSF55874">
    <property type="entry name" value="ATPase domain of HSP90 chaperone/DNA topoisomerase II/histidine kinase"/>
    <property type="match status" value="1"/>
</dbReference>
<dbReference type="GO" id="GO:0004673">
    <property type="term" value="F:protein histidine kinase activity"/>
    <property type="evidence" value="ECO:0007669"/>
    <property type="project" value="UniProtKB-EC"/>
</dbReference>
<keyword evidence="7" id="KW-0902">Two-component regulatory system</keyword>
<comment type="catalytic activity">
    <reaction evidence="1">
        <text>ATP + protein L-histidine = ADP + protein N-phospho-L-histidine.</text>
        <dbReference type="EC" id="2.7.13.3"/>
    </reaction>
</comment>
<keyword evidence="6" id="KW-0067">ATP-binding</keyword>
<keyword evidence="10" id="KW-1185">Reference proteome</keyword>
<feature type="domain" description="Histidine kinase" evidence="8">
    <location>
        <begin position="64"/>
        <end position="270"/>
    </location>
</feature>
<dbReference type="PANTHER" id="PTHR43065:SF46">
    <property type="entry name" value="C4-DICARBOXYLATE TRANSPORT SENSOR PROTEIN DCTB"/>
    <property type="match status" value="1"/>
</dbReference>
<name>A0A6L5YS06_9FIRM</name>
<dbReference type="GO" id="GO:0005524">
    <property type="term" value="F:ATP binding"/>
    <property type="evidence" value="ECO:0007669"/>
    <property type="project" value="UniProtKB-KW"/>
</dbReference>
<dbReference type="GO" id="GO:0000160">
    <property type="term" value="P:phosphorelay signal transduction system"/>
    <property type="evidence" value="ECO:0007669"/>
    <property type="project" value="UniProtKB-KW"/>
</dbReference>
<organism evidence="9 10">
    <name type="scientific">Roseburia porci</name>
    <dbReference type="NCBI Taxonomy" id="2605790"/>
    <lineage>
        <taxon>Bacteria</taxon>
        <taxon>Bacillati</taxon>
        <taxon>Bacillota</taxon>
        <taxon>Clostridia</taxon>
        <taxon>Lachnospirales</taxon>
        <taxon>Lachnospiraceae</taxon>
        <taxon>Roseburia</taxon>
    </lineage>
</organism>
<evidence type="ECO:0000313" key="10">
    <source>
        <dbReference type="Proteomes" id="UP000474024"/>
    </source>
</evidence>
<dbReference type="Gene3D" id="3.30.565.10">
    <property type="entry name" value="Histidine kinase-like ATPase, C-terminal domain"/>
    <property type="match status" value="1"/>
</dbReference>
<evidence type="ECO:0000256" key="2">
    <source>
        <dbReference type="ARBA" id="ARBA00012438"/>
    </source>
</evidence>
<evidence type="ECO:0000256" key="6">
    <source>
        <dbReference type="ARBA" id="ARBA00022840"/>
    </source>
</evidence>
<evidence type="ECO:0000256" key="3">
    <source>
        <dbReference type="ARBA" id="ARBA00022679"/>
    </source>
</evidence>
<reference evidence="9 10" key="1">
    <citation type="submission" date="2019-08" db="EMBL/GenBank/DDBJ databases">
        <title>In-depth cultivation of the pig gut microbiome towards novel bacterial diversity and tailored functional studies.</title>
        <authorList>
            <person name="Wylensek D."/>
            <person name="Hitch T.C.A."/>
            <person name="Clavel T."/>
        </authorList>
    </citation>
    <scope>NUCLEOTIDE SEQUENCE [LARGE SCALE GENOMIC DNA]</scope>
    <source>
        <strain evidence="9 10">MUC/MUC-530-WT-4D</strain>
    </source>
</reference>
<dbReference type="SMART" id="SM00387">
    <property type="entry name" value="HATPase_c"/>
    <property type="match status" value="1"/>
</dbReference>
<keyword evidence="5" id="KW-0418">Kinase</keyword>
<protein>
    <recommendedName>
        <fullName evidence="2">histidine kinase</fullName>
        <ecNumber evidence="2">2.7.13.3</ecNumber>
    </recommendedName>
</protein>